<organism evidence="1 2">
    <name type="scientific">Microscilla marina ATCC 23134</name>
    <dbReference type="NCBI Taxonomy" id="313606"/>
    <lineage>
        <taxon>Bacteria</taxon>
        <taxon>Pseudomonadati</taxon>
        <taxon>Bacteroidota</taxon>
        <taxon>Cytophagia</taxon>
        <taxon>Cytophagales</taxon>
        <taxon>Microscillaceae</taxon>
        <taxon>Microscilla</taxon>
    </lineage>
</organism>
<dbReference type="Proteomes" id="UP000004095">
    <property type="component" value="Unassembled WGS sequence"/>
</dbReference>
<evidence type="ECO:0000313" key="2">
    <source>
        <dbReference type="Proteomes" id="UP000004095"/>
    </source>
</evidence>
<reference evidence="1 2" key="1">
    <citation type="submission" date="2007-01" db="EMBL/GenBank/DDBJ databases">
        <authorList>
            <person name="Haygood M."/>
            <person name="Podell S."/>
            <person name="Anderson C."/>
            <person name="Hopkinson B."/>
            <person name="Roe K."/>
            <person name="Barbeau K."/>
            <person name="Gaasterland T."/>
            <person name="Ferriera S."/>
            <person name="Johnson J."/>
            <person name="Kravitz S."/>
            <person name="Beeson K."/>
            <person name="Sutton G."/>
            <person name="Rogers Y.-H."/>
            <person name="Friedman R."/>
            <person name="Frazier M."/>
            <person name="Venter J.C."/>
        </authorList>
    </citation>
    <scope>NUCLEOTIDE SEQUENCE [LARGE SCALE GENOMIC DNA]</scope>
    <source>
        <strain evidence="1 2">ATCC 23134</strain>
    </source>
</reference>
<proteinExistence type="predicted"/>
<name>A2A094_MICM2</name>
<keyword evidence="2" id="KW-1185">Reference proteome</keyword>
<sequence length="38" mass="4548">MLKVCLGQPEINYPPAKTFLCWSTHIDAHNLHIFFYIW</sequence>
<dbReference type="EMBL" id="AAWS01000095">
    <property type="protein sequence ID" value="EAY23937.1"/>
    <property type="molecule type" value="Genomic_DNA"/>
</dbReference>
<gene>
    <name evidence="1" type="ORF">M23134_01795</name>
</gene>
<dbReference type="AlphaFoldDB" id="A2A094"/>
<protein>
    <submittedName>
        <fullName evidence="1">Uncharacterized protein</fullName>
    </submittedName>
</protein>
<accession>A2A094</accession>
<evidence type="ECO:0000313" key="1">
    <source>
        <dbReference type="EMBL" id="EAY23937.1"/>
    </source>
</evidence>
<comment type="caution">
    <text evidence="1">The sequence shown here is derived from an EMBL/GenBank/DDBJ whole genome shotgun (WGS) entry which is preliminary data.</text>
</comment>